<feature type="transmembrane region" description="Helical" evidence="8">
    <location>
        <begin position="300"/>
        <end position="324"/>
    </location>
</feature>
<keyword evidence="6 8" id="KW-0472">Membrane</keyword>
<dbReference type="AlphaFoldDB" id="A0A915ABA2"/>
<dbReference type="SUPFAM" id="SSF103473">
    <property type="entry name" value="MFS general substrate transporter"/>
    <property type="match status" value="2"/>
</dbReference>
<dbReference type="Proteomes" id="UP000887569">
    <property type="component" value="Unplaced"/>
</dbReference>
<comment type="similarity">
    <text evidence="2 8">Belongs to the organo anion transporter (TC 2.A.60) family.</text>
</comment>
<name>A0A915ABA2_PARUN</name>
<dbReference type="GO" id="GO:0006811">
    <property type="term" value="P:monoatomic ion transport"/>
    <property type="evidence" value="ECO:0007669"/>
    <property type="project" value="UniProtKB-KW"/>
</dbReference>
<evidence type="ECO:0000256" key="1">
    <source>
        <dbReference type="ARBA" id="ARBA00004651"/>
    </source>
</evidence>
<keyword evidence="4 8" id="KW-0812">Transmembrane</keyword>
<keyword evidence="8" id="KW-0406">Ion transport</keyword>
<dbReference type="NCBIfam" id="TIGR00805">
    <property type="entry name" value="oat"/>
    <property type="match status" value="1"/>
</dbReference>
<dbReference type="Gene3D" id="1.20.1250.20">
    <property type="entry name" value="MFS general substrate transporter like domains"/>
    <property type="match status" value="1"/>
</dbReference>
<dbReference type="PROSITE" id="PS51465">
    <property type="entry name" value="KAZAL_2"/>
    <property type="match status" value="1"/>
</dbReference>
<feature type="transmembrane region" description="Helical" evidence="8">
    <location>
        <begin position="45"/>
        <end position="66"/>
    </location>
</feature>
<comment type="caution">
    <text evidence="8">Lacks conserved residue(s) required for the propagation of feature annotation.</text>
</comment>
<evidence type="ECO:0000256" key="4">
    <source>
        <dbReference type="ARBA" id="ARBA00022692"/>
    </source>
</evidence>
<dbReference type="WBParaSite" id="PgR002_g159_t06">
    <property type="protein sequence ID" value="PgR002_g159_t06"/>
    <property type="gene ID" value="PgR002_g159"/>
</dbReference>
<dbReference type="CDD" id="cd17336">
    <property type="entry name" value="MFS_SLCO_OATP"/>
    <property type="match status" value="1"/>
</dbReference>
<evidence type="ECO:0000259" key="10">
    <source>
        <dbReference type="PROSITE" id="PS51465"/>
    </source>
</evidence>
<keyword evidence="11" id="KW-1185">Reference proteome</keyword>
<evidence type="ECO:0000313" key="12">
    <source>
        <dbReference type="WBParaSite" id="PgR002_g159_t06"/>
    </source>
</evidence>
<dbReference type="Pfam" id="PF03137">
    <property type="entry name" value="OATP"/>
    <property type="match status" value="3"/>
</dbReference>
<dbReference type="PANTHER" id="PTHR11388">
    <property type="entry name" value="ORGANIC ANION TRANSPORTER"/>
    <property type="match status" value="1"/>
</dbReference>
<evidence type="ECO:0000256" key="3">
    <source>
        <dbReference type="ARBA" id="ARBA00022475"/>
    </source>
</evidence>
<comment type="subcellular location">
    <subcellularLocation>
        <location evidence="1 8">Cell membrane</location>
        <topology evidence="1 8">Multi-pass membrane protein</topology>
    </subcellularLocation>
</comment>
<keyword evidence="7" id="KW-1015">Disulfide bond</keyword>
<feature type="transmembrane region" description="Helical" evidence="8">
    <location>
        <begin position="260"/>
        <end position="279"/>
    </location>
</feature>
<dbReference type="GO" id="GO:0015347">
    <property type="term" value="F:sodium-independent organic anion transmembrane transporter activity"/>
    <property type="evidence" value="ECO:0007669"/>
    <property type="project" value="TreeGrafter"/>
</dbReference>
<evidence type="ECO:0000256" key="6">
    <source>
        <dbReference type="ARBA" id="ARBA00023136"/>
    </source>
</evidence>
<dbReference type="InterPro" id="IPR004156">
    <property type="entry name" value="OATP"/>
</dbReference>
<proteinExistence type="inferred from homology"/>
<dbReference type="GO" id="GO:0043252">
    <property type="term" value="P:sodium-independent organic anion transport"/>
    <property type="evidence" value="ECO:0007669"/>
    <property type="project" value="TreeGrafter"/>
</dbReference>
<feature type="transmembrane region" description="Helical" evidence="8">
    <location>
        <begin position="478"/>
        <end position="496"/>
    </location>
</feature>
<dbReference type="InterPro" id="IPR002350">
    <property type="entry name" value="Kazal_dom"/>
</dbReference>
<feature type="transmembrane region" description="Helical" evidence="8">
    <location>
        <begin position="619"/>
        <end position="647"/>
    </location>
</feature>
<evidence type="ECO:0000256" key="5">
    <source>
        <dbReference type="ARBA" id="ARBA00022989"/>
    </source>
</evidence>
<keyword evidence="5 8" id="KW-1133">Transmembrane helix</keyword>
<dbReference type="PANTHER" id="PTHR11388:SF76">
    <property type="entry name" value="SOLUTE CARRIER ORGANIC ANION TRANSPORTER FAMILY MEMBER"/>
    <property type="match status" value="1"/>
</dbReference>
<evidence type="ECO:0000256" key="8">
    <source>
        <dbReference type="RuleBase" id="RU362056"/>
    </source>
</evidence>
<keyword evidence="8" id="KW-0813">Transport</keyword>
<evidence type="ECO:0000256" key="9">
    <source>
        <dbReference type="SAM" id="SignalP"/>
    </source>
</evidence>
<keyword evidence="9" id="KW-0732">Signal</keyword>
<feature type="domain" description="Kazal-like" evidence="10">
    <location>
        <begin position="546"/>
        <end position="601"/>
    </location>
</feature>
<sequence length="792" mass="87771">MQRVYIFLLLFSVVLFLEAIGGTYMVSAVQSIERQFQIPSKLSGFMVSAGDFGYIPTVIFIAYFGSKGNRAKWIGGGTILAALSYMLIASPNFIFPVTQPKLNLTAVEERITPSATLLLPNASIADYMIYAPIYDRIPSIMREELLEHFGEQHRIGRIQRDFFDNAVNTSKKIGHHDNLYLVDGAILSKIADQMESILRGNGGDGELRGLLATYVHNRLNHSDIDVANMKRSATAPFSFCSKLINELRQILKNAKCGRSVSNFGPFVVMFTALVLLGIGRTMPWSLGVPMIDDNVKRKSLPAYFAGISFIRILGPIAGFLIGSFCNKLYYTLTTPPGLTAKDPTWIGAWWLGFLIVSILLIVPSCALFFFPSKPRRTKVVPKNGTLAEQMNGRLTVLKPERELSFFDKHKEDEKNLTTEEKFRAFRESYTEVVKSKVFRGAVISRVLDSLAFRGYMVFLPKYLENHYGIPQYRAHQLMAMFGVFGFALGTASGGIITRRFRLNGRCAALFVFVVSTINLCLFAAKIFLGCQSVVNTIGLTGMATNFNYTVPCNADCGCESAPLFPVCNSKGYAYYSPCHAGCREVIVNSADAYHLEFASCDCSPGEVLKKELCNDDCKMMIIVFFICVIVGAFVAGNGLVPGMLILLSCAWSIHSPRHFEMIYTSYCGVIYTSGWRSVPPAHRSISLGLQGFLVSLLATLPSPLLWGAIFDSACLVWNQTCSSASGSCAIYDPVALRIRTHVMYVAIRSSAVLIDLYVVYHASNINILEEEEEPDNVERRESLTLEPLPNTL</sequence>
<evidence type="ECO:0000313" key="11">
    <source>
        <dbReference type="Proteomes" id="UP000887569"/>
    </source>
</evidence>
<feature type="transmembrane region" description="Helical" evidence="8">
    <location>
        <begin position="508"/>
        <end position="528"/>
    </location>
</feature>
<organism evidence="11 12">
    <name type="scientific">Parascaris univalens</name>
    <name type="common">Nematode worm</name>
    <dbReference type="NCBI Taxonomy" id="6257"/>
    <lineage>
        <taxon>Eukaryota</taxon>
        <taxon>Metazoa</taxon>
        <taxon>Ecdysozoa</taxon>
        <taxon>Nematoda</taxon>
        <taxon>Chromadorea</taxon>
        <taxon>Rhabditida</taxon>
        <taxon>Spirurina</taxon>
        <taxon>Ascaridomorpha</taxon>
        <taxon>Ascaridoidea</taxon>
        <taxon>Ascarididae</taxon>
        <taxon>Parascaris</taxon>
    </lineage>
</organism>
<reference evidence="12" key="1">
    <citation type="submission" date="2022-11" db="UniProtKB">
        <authorList>
            <consortium name="WormBaseParasite"/>
        </authorList>
    </citation>
    <scope>IDENTIFICATION</scope>
</reference>
<dbReference type="GO" id="GO:0016323">
    <property type="term" value="C:basolateral plasma membrane"/>
    <property type="evidence" value="ECO:0007669"/>
    <property type="project" value="TreeGrafter"/>
</dbReference>
<dbReference type="InterPro" id="IPR036259">
    <property type="entry name" value="MFS_trans_sf"/>
</dbReference>
<accession>A0A915ABA2</accession>
<feature type="signal peptide" evidence="9">
    <location>
        <begin position="1"/>
        <end position="19"/>
    </location>
</feature>
<evidence type="ECO:0000256" key="2">
    <source>
        <dbReference type="ARBA" id="ARBA00009657"/>
    </source>
</evidence>
<keyword evidence="3" id="KW-1003">Cell membrane</keyword>
<protein>
    <recommendedName>
        <fullName evidence="8">Solute carrier organic anion transporter family member</fullName>
    </recommendedName>
</protein>
<feature type="transmembrane region" description="Helical" evidence="8">
    <location>
        <begin position="344"/>
        <end position="370"/>
    </location>
</feature>
<feature type="chain" id="PRO_5037984940" description="Solute carrier organic anion transporter family member" evidence="9">
    <location>
        <begin position="20"/>
        <end position="792"/>
    </location>
</feature>
<feature type="transmembrane region" description="Helical" evidence="8">
    <location>
        <begin position="73"/>
        <end position="95"/>
    </location>
</feature>
<evidence type="ECO:0000256" key="7">
    <source>
        <dbReference type="ARBA" id="ARBA00023157"/>
    </source>
</evidence>